<evidence type="ECO:0000256" key="1">
    <source>
        <dbReference type="SAM" id="MobiDB-lite"/>
    </source>
</evidence>
<sequence>MATISGTVRPRWRCGVLRGRRRSDGEVRCSSVAGGGLVNNYRTLRIHPGASESEVKKAFRKLALQVPPRLFPLCFLTSFFLELNGLIILLQFHPDVCKGSNCGVQFHRINEAYDTVMRSLRLQAEKEEQEAEQQWQPPEWSDAGDKGMGSKLVVQ</sequence>
<evidence type="ECO:0000259" key="2">
    <source>
        <dbReference type="PROSITE" id="PS50076"/>
    </source>
</evidence>
<reference evidence="3 4" key="1">
    <citation type="submission" date="2023-10" db="EMBL/GenBank/DDBJ databases">
        <title>Chromosome-scale genome assembly provides insights into flower coloration mechanisms of Canna indica.</title>
        <authorList>
            <person name="Li C."/>
        </authorList>
    </citation>
    <scope>NUCLEOTIDE SEQUENCE [LARGE SCALE GENOMIC DNA]</scope>
    <source>
        <tissue evidence="3">Flower</tissue>
    </source>
</reference>
<evidence type="ECO:0000313" key="4">
    <source>
        <dbReference type="Proteomes" id="UP001327560"/>
    </source>
</evidence>
<keyword evidence="4" id="KW-1185">Reference proteome</keyword>
<protein>
    <submittedName>
        <fullName evidence="3">Chaperone protein dnaJ 8, chloroplastic-like</fullName>
    </submittedName>
</protein>
<feature type="region of interest" description="Disordered" evidence="1">
    <location>
        <begin position="125"/>
        <end position="155"/>
    </location>
</feature>
<dbReference type="InterPro" id="IPR050817">
    <property type="entry name" value="DjlA_DnaK_co-chaperone"/>
</dbReference>
<dbReference type="Proteomes" id="UP001327560">
    <property type="component" value="Chromosome 8"/>
</dbReference>
<accession>A0AAQ3KZ39</accession>
<proteinExistence type="predicted"/>
<dbReference type="Gene3D" id="1.10.287.110">
    <property type="entry name" value="DnaJ domain"/>
    <property type="match status" value="1"/>
</dbReference>
<dbReference type="PANTHER" id="PTHR24074">
    <property type="entry name" value="CO-CHAPERONE PROTEIN DJLA"/>
    <property type="match status" value="1"/>
</dbReference>
<dbReference type="CDD" id="cd06257">
    <property type="entry name" value="DnaJ"/>
    <property type="match status" value="1"/>
</dbReference>
<dbReference type="InterPro" id="IPR036869">
    <property type="entry name" value="J_dom_sf"/>
</dbReference>
<dbReference type="PRINTS" id="PR00625">
    <property type="entry name" value="JDOMAIN"/>
</dbReference>
<dbReference type="EMBL" id="CP136897">
    <property type="protein sequence ID" value="WOL17300.1"/>
    <property type="molecule type" value="Genomic_DNA"/>
</dbReference>
<feature type="domain" description="J" evidence="2">
    <location>
        <begin position="39"/>
        <end position="130"/>
    </location>
</feature>
<dbReference type="PROSITE" id="PS50076">
    <property type="entry name" value="DNAJ_2"/>
    <property type="match status" value="1"/>
</dbReference>
<dbReference type="InterPro" id="IPR001623">
    <property type="entry name" value="DnaJ_domain"/>
</dbReference>
<name>A0AAQ3KZ39_9LILI</name>
<dbReference type="SUPFAM" id="SSF46565">
    <property type="entry name" value="Chaperone J-domain"/>
    <property type="match status" value="2"/>
</dbReference>
<dbReference type="AlphaFoldDB" id="A0AAQ3KZ39"/>
<gene>
    <name evidence="3" type="ORF">Cni_G26091</name>
</gene>
<evidence type="ECO:0000313" key="3">
    <source>
        <dbReference type="EMBL" id="WOL17300.1"/>
    </source>
</evidence>
<organism evidence="3 4">
    <name type="scientific">Canna indica</name>
    <name type="common">Indian-shot</name>
    <dbReference type="NCBI Taxonomy" id="4628"/>
    <lineage>
        <taxon>Eukaryota</taxon>
        <taxon>Viridiplantae</taxon>
        <taxon>Streptophyta</taxon>
        <taxon>Embryophyta</taxon>
        <taxon>Tracheophyta</taxon>
        <taxon>Spermatophyta</taxon>
        <taxon>Magnoliopsida</taxon>
        <taxon>Liliopsida</taxon>
        <taxon>Zingiberales</taxon>
        <taxon>Cannaceae</taxon>
        <taxon>Canna</taxon>
    </lineage>
</organism>
<dbReference type="GO" id="GO:0005783">
    <property type="term" value="C:endoplasmic reticulum"/>
    <property type="evidence" value="ECO:0007669"/>
    <property type="project" value="UniProtKB-ARBA"/>
</dbReference>